<dbReference type="EMBL" id="SDOZ01000002">
    <property type="protein sequence ID" value="RXZ62291.1"/>
    <property type="molecule type" value="Genomic_DNA"/>
</dbReference>
<protein>
    <recommendedName>
        <fullName evidence="4">Glycoside-hydrolase family GH114 TIM-barrel domain-containing protein</fullName>
    </recommendedName>
</protein>
<dbReference type="AlphaFoldDB" id="A0A4Q2KH16"/>
<dbReference type="OrthoDB" id="2502471at2"/>
<dbReference type="RefSeq" id="WP_129225857.1">
    <property type="nucleotide sequence ID" value="NZ_SDOZ01000002.1"/>
</dbReference>
<evidence type="ECO:0000256" key="1">
    <source>
        <dbReference type="SAM" id="SignalP"/>
    </source>
</evidence>
<keyword evidence="3" id="KW-1185">Reference proteome</keyword>
<sequence length="634" mass="71233">MRIFKKCAAFFFALIMALSLFGCDGSGSPEPPAPAKDTQKEVNDALSTLDDEQFTLAQMNGTDALGRKVSATAGQNEKYVGMFYFVANGYHTDKIYDITKLLEQFPDRTVYTSPITAISTGPTSEYYDPSLSPEELAHYWGEPLYGYYCSEDPWVLRKHLELFAYADIDFLYLDYTNNIIYPEATKALLDAILDMQKEGYDVPQVTFFLSGMDPGGAAYTMASVVSTYFSGSNLKKYESCWFRADETMNPSQKPLLVGNWSNCEEEYKDMFWLKYIQWPGQIFNADAIPWMDWNVYQKNHNGIMNVSVSQGGEASSEAYFNPKADYRARGWKPELGLDHGADDESVLRGDNFDYQWNNVFESETEVNMVTVTGWNEWIVRKLPPDDPASSVSDRGMYVDSFNMAYSRDAEMMAGGYGDNYYMQLVENIRRFKGITVEESDNVALFEQTSIDIDDLSSWDKVSRKYLDLGVSTIARNYQSVDPSLVYEDDTARNDIESLKIANDAQNLYVAVTCKSDIEEYNGKDENWMNLYLSCGGAGWQGYDFIVGRSFHGKKASVQSLSADGKATDKGEANFAVSGNTVVYSIPLNLLGVTSKTTIGVKATDNLQKLCDADEFYTHGDSAPMGRLNYAYKIA</sequence>
<accession>A0A4Q2KH16</accession>
<comment type="caution">
    <text evidence="2">The sequence shown here is derived from an EMBL/GenBank/DDBJ whole genome shotgun (WGS) entry which is preliminary data.</text>
</comment>
<dbReference type="Proteomes" id="UP000291269">
    <property type="component" value="Unassembled WGS sequence"/>
</dbReference>
<evidence type="ECO:0000313" key="2">
    <source>
        <dbReference type="EMBL" id="RXZ62291.1"/>
    </source>
</evidence>
<reference evidence="2 3" key="1">
    <citation type="journal article" date="2019" name="Gut">
        <title>Antibiotics-induced monodominance of a novel gut bacterial order.</title>
        <authorList>
            <person name="Hildebrand F."/>
            <person name="Moitinho-Silva L."/>
            <person name="Blasche S."/>
            <person name="Jahn M.T."/>
            <person name="Gossmann T.I."/>
            <person name="Heuerta-Cepas J."/>
            <person name="Hercog R."/>
            <person name="Luetge M."/>
            <person name="Bahram M."/>
            <person name="Pryszlak A."/>
            <person name="Alves R.J."/>
            <person name="Waszak S.M."/>
            <person name="Zhu A."/>
            <person name="Ye L."/>
            <person name="Costea P.I."/>
            <person name="Aalvink S."/>
            <person name="Belzer C."/>
            <person name="Forslund S.K."/>
            <person name="Sunagawa S."/>
            <person name="Hentschel U."/>
            <person name="Merten C."/>
            <person name="Patil K.R."/>
            <person name="Benes V."/>
            <person name="Bork P."/>
        </authorList>
    </citation>
    <scope>NUCLEOTIDE SEQUENCE [LARGE SCALE GENOMIC DNA]</scope>
    <source>
        <strain evidence="2 3">HDS1380</strain>
    </source>
</reference>
<name>A0A4Q2KH16_9FIRM</name>
<feature type="chain" id="PRO_5039651043" description="Glycoside-hydrolase family GH114 TIM-barrel domain-containing protein" evidence="1">
    <location>
        <begin position="23"/>
        <end position="634"/>
    </location>
</feature>
<keyword evidence="1" id="KW-0732">Signal</keyword>
<proteinExistence type="predicted"/>
<feature type="signal peptide" evidence="1">
    <location>
        <begin position="1"/>
        <end position="22"/>
    </location>
</feature>
<dbReference type="PROSITE" id="PS51257">
    <property type="entry name" value="PROKAR_LIPOPROTEIN"/>
    <property type="match status" value="1"/>
</dbReference>
<evidence type="ECO:0000313" key="3">
    <source>
        <dbReference type="Proteomes" id="UP000291269"/>
    </source>
</evidence>
<organism evidence="2 3">
    <name type="scientific">Candidatus Borkfalkia ceftriaxoniphila</name>
    <dbReference type="NCBI Taxonomy" id="2508949"/>
    <lineage>
        <taxon>Bacteria</taxon>
        <taxon>Bacillati</taxon>
        <taxon>Bacillota</taxon>
        <taxon>Clostridia</taxon>
        <taxon>Christensenellales</taxon>
        <taxon>Christensenellaceae</taxon>
        <taxon>Candidatus Borkfalkia</taxon>
    </lineage>
</organism>
<dbReference type="Gene3D" id="3.20.20.80">
    <property type="entry name" value="Glycosidases"/>
    <property type="match status" value="1"/>
</dbReference>
<evidence type="ECO:0008006" key="4">
    <source>
        <dbReference type="Google" id="ProtNLM"/>
    </source>
</evidence>
<gene>
    <name evidence="2" type="ORF">ESZ91_07815</name>
</gene>